<dbReference type="Pfam" id="PF00512">
    <property type="entry name" value="HisKA"/>
    <property type="match status" value="1"/>
</dbReference>
<dbReference type="Gene3D" id="3.30.565.10">
    <property type="entry name" value="Histidine kinase-like ATPase, C-terminal domain"/>
    <property type="match status" value="1"/>
</dbReference>
<keyword evidence="5" id="KW-0597">Phosphoprotein</keyword>
<evidence type="ECO:0000256" key="5">
    <source>
        <dbReference type="ARBA" id="ARBA00022553"/>
    </source>
</evidence>
<dbReference type="EMBL" id="QXEV01000025">
    <property type="protein sequence ID" value="RIA65014.1"/>
    <property type="molecule type" value="Genomic_DNA"/>
</dbReference>
<dbReference type="Gene3D" id="6.10.340.10">
    <property type="match status" value="1"/>
</dbReference>
<comment type="caution">
    <text evidence="18">The sequence shown here is derived from an EMBL/GenBank/DDBJ whole genome shotgun (WGS) entry which is preliminary data.</text>
</comment>
<dbReference type="InterPro" id="IPR003594">
    <property type="entry name" value="HATPase_dom"/>
</dbReference>
<feature type="coiled-coil region" evidence="14">
    <location>
        <begin position="176"/>
        <end position="203"/>
    </location>
</feature>
<evidence type="ECO:0000256" key="1">
    <source>
        <dbReference type="ARBA" id="ARBA00000085"/>
    </source>
</evidence>
<dbReference type="CDD" id="cd00082">
    <property type="entry name" value="HisKA"/>
    <property type="match status" value="1"/>
</dbReference>
<evidence type="ECO:0000256" key="14">
    <source>
        <dbReference type="SAM" id="Coils"/>
    </source>
</evidence>
<keyword evidence="8" id="KW-0547">Nucleotide-binding</keyword>
<dbReference type="InterPro" id="IPR003661">
    <property type="entry name" value="HisK_dim/P_dom"/>
</dbReference>
<name>A0A397R4B7_9MOLU</name>
<feature type="transmembrane region" description="Helical" evidence="15">
    <location>
        <begin position="112"/>
        <end position="133"/>
    </location>
</feature>
<proteinExistence type="predicted"/>
<dbReference type="PROSITE" id="PS50109">
    <property type="entry name" value="HIS_KIN"/>
    <property type="match status" value="1"/>
</dbReference>
<dbReference type="EC" id="2.7.13.3" evidence="3"/>
<dbReference type="InterPro" id="IPR036097">
    <property type="entry name" value="HisK_dim/P_sf"/>
</dbReference>
<protein>
    <recommendedName>
        <fullName evidence="3">histidine kinase</fullName>
        <ecNumber evidence="3">2.7.13.3</ecNumber>
    </recommendedName>
</protein>
<dbReference type="GO" id="GO:0000155">
    <property type="term" value="F:phosphorelay sensor kinase activity"/>
    <property type="evidence" value="ECO:0007669"/>
    <property type="project" value="InterPro"/>
</dbReference>
<gene>
    <name evidence="18" type="ORF">EI71_01657</name>
</gene>
<organism evidence="18 19">
    <name type="scientific">Anaeroplasma bactoclasticum</name>
    <dbReference type="NCBI Taxonomy" id="2088"/>
    <lineage>
        <taxon>Bacteria</taxon>
        <taxon>Bacillati</taxon>
        <taxon>Mycoplasmatota</taxon>
        <taxon>Mollicutes</taxon>
        <taxon>Anaeroplasmatales</taxon>
        <taxon>Anaeroplasmataceae</taxon>
        <taxon>Anaeroplasma</taxon>
    </lineage>
</organism>
<evidence type="ECO:0000313" key="18">
    <source>
        <dbReference type="EMBL" id="RIA65014.1"/>
    </source>
</evidence>
<dbReference type="InParanoid" id="A0A397R4B7"/>
<evidence type="ECO:0000259" key="17">
    <source>
        <dbReference type="PROSITE" id="PS50885"/>
    </source>
</evidence>
<dbReference type="CDD" id="cd06225">
    <property type="entry name" value="HAMP"/>
    <property type="match status" value="1"/>
</dbReference>
<evidence type="ECO:0000256" key="3">
    <source>
        <dbReference type="ARBA" id="ARBA00012438"/>
    </source>
</evidence>
<sequence>MILSFIVEIVVSIILLLNVNNYQNDTVKINELTYGVKENFNQEELYPKYYTYSILDMDDNLIYKTSDNTSLSLNEAYKNKDTIITINVSGVEYRILVNNRINEIIEQNNKSILITIIVISLFQLFILSLYYIYLYESILKPFKDMKGYASRISSGNLDVPLKMDRGNTFGAFTESFDIMREELKKARKKEKEANDSKRELVAKLSHDIKTPVASIKSTSELGYAISKDEKDKAYFDTINKKADQINTLVSNLLISSLEDLDEIKINPSKLDSYVLYELIKNSDYLLKVEKYNIPECKIYADRLRLQQVIDNIISNSYKYAKTNIHVESNIIDDYLSIEFRDYGYGVNPIELPLLTEKFRRGENSKNEDGVGLGLYISKTFLDGMEGQIELKNANPGFIVAIKLRII</sequence>
<dbReference type="GO" id="GO:0005524">
    <property type="term" value="F:ATP binding"/>
    <property type="evidence" value="ECO:0007669"/>
    <property type="project" value="UniProtKB-KW"/>
</dbReference>
<dbReference type="InterPro" id="IPR050398">
    <property type="entry name" value="HssS/ArlS-like"/>
</dbReference>
<evidence type="ECO:0000256" key="10">
    <source>
        <dbReference type="ARBA" id="ARBA00022840"/>
    </source>
</evidence>
<dbReference type="PANTHER" id="PTHR45528:SF1">
    <property type="entry name" value="SENSOR HISTIDINE KINASE CPXA"/>
    <property type="match status" value="1"/>
</dbReference>
<dbReference type="SMART" id="SM00387">
    <property type="entry name" value="HATPase_c"/>
    <property type="match status" value="1"/>
</dbReference>
<evidence type="ECO:0000313" key="19">
    <source>
        <dbReference type="Proteomes" id="UP000266506"/>
    </source>
</evidence>
<dbReference type="SMART" id="SM00304">
    <property type="entry name" value="HAMP"/>
    <property type="match status" value="1"/>
</dbReference>
<dbReference type="Pfam" id="PF00672">
    <property type="entry name" value="HAMP"/>
    <property type="match status" value="1"/>
</dbReference>
<keyword evidence="11 15" id="KW-1133">Transmembrane helix</keyword>
<keyword evidence="14" id="KW-0175">Coiled coil</keyword>
<dbReference type="Proteomes" id="UP000266506">
    <property type="component" value="Unassembled WGS sequence"/>
</dbReference>
<keyword evidence="10" id="KW-0067">ATP-binding</keyword>
<keyword evidence="4" id="KW-1003">Cell membrane</keyword>
<keyword evidence="19" id="KW-1185">Reference proteome</keyword>
<dbReference type="PANTHER" id="PTHR45528">
    <property type="entry name" value="SENSOR HISTIDINE KINASE CPXA"/>
    <property type="match status" value="1"/>
</dbReference>
<evidence type="ECO:0000256" key="15">
    <source>
        <dbReference type="SAM" id="Phobius"/>
    </source>
</evidence>
<dbReference type="InterPro" id="IPR003660">
    <property type="entry name" value="HAMP_dom"/>
</dbReference>
<comment type="catalytic activity">
    <reaction evidence="1">
        <text>ATP + protein L-histidine = ADP + protein N-phospho-L-histidine.</text>
        <dbReference type="EC" id="2.7.13.3"/>
    </reaction>
</comment>
<evidence type="ECO:0000256" key="11">
    <source>
        <dbReference type="ARBA" id="ARBA00022989"/>
    </source>
</evidence>
<evidence type="ECO:0000259" key="16">
    <source>
        <dbReference type="PROSITE" id="PS50109"/>
    </source>
</evidence>
<keyword evidence="9 18" id="KW-0418">Kinase</keyword>
<dbReference type="SMART" id="SM00388">
    <property type="entry name" value="HisKA"/>
    <property type="match status" value="1"/>
</dbReference>
<dbReference type="FunCoup" id="A0A397R4B7">
    <property type="interactions" value="45"/>
</dbReference>
<dbReference type="SUPFAM" id="SSF47384">
    <property type="entry name" value="Homodimeric domain of signal transducing histidine kinase"/>
    <property type="match status" value="1"/>
</dbReference>
<accession>A0A397R4B7</accession>
<keyword evidence="12" id="KW-0902">Two-component regulatory system</keyword>
<evidence type="ECO:0000256" key="12">
    <source>
        <dbReference type="ARBA" id="ARBA00023012"/>
    </source>
</evidence>
<dbReference type="Pfam" id="PF02518">
    <property type="entry name" value="HATPase_c"/>
    <property type="match status" value="1"/>
</dbReference>
<evidence type="ECO:0000256" key="6">
    <source>
        <dbReference type="ARBA" id="ARBA00022679"/>
    </source>
</evidence>
<evidence type="ECO:0000256" key="2">
    <source>
        <dbReference type="ARBA" id="ARBA00004651"/>
    </source>
</evidence>
<evidence type="ECO:0000256" key="8">
    <source>
        <dbReference type="ARBA" id="ARBA00022741"/>
    </source>
</evidence>
<keyword evidence="7 15" id="KW-0812">Transmembrane</keyword>
<comment type="subcellular location">
    <subcellularLocation>
        <location evidence="2">Cell membrane</location>
        <topology evidence="2">Multi-pass membrane protein</topology>
    </subcellularLocation>
</comment>
<keyword evidence="6" id="KW-0808">Transferase</keyword>
<dbReference type="AlphaFoldDB" id="A0A397R4B7"/>
<dbReference type="SUPFAM" id="SSF158472">
    <property type="entry name" value="HAMP domain-like"/>
    <property type="match status" value="1"/>
</dbReference>
<evidence type="ECO:0000256" key="4">
    <source>
        <dbReference type="ARBA" id="ARBA00022475"/>
    </source>
</evidence>
<evidence type="ECO:0000256" key="13">
    <source>
        <dbReference type="ARBA" id="ARBA00023136"/>
    </source>
</evidence>
<dbReference type="InterPro" id="IPR036890">
    <property type="entry name" value="HATPase_C_sf"/>
</dbReference>
<evidence type="ECO:0000256" key="9">
    <source>
        <dbReference type="ARBA" id="ARBA00022777"/>
    </source>
</evidence>
<reference evidence="18 19" key="1">
    <citation type="submission" date="2018-08" db="EMBL/GenBank/DDBJ databases">
        <title>Genomic Encyclopedia of Archaeal and Bacterial Type Strains, Phase II (KMG-II): from individual species to whole genera.</title>
        <authorList>
            <person name="Goeker M."/>
        </authorList>
    </citation>
    <scope>NUCLEOTIDE SEQUENCE [LARGE SCALE GENOMIC DNA]</scope>
    <source>
        <strain evidence="18 19">ATCC 27112</strain>
    </source>
</reference>
<dbReference type="InterPro" id="IPR005467">
    <property type="entry name" value="His_kinase_dom"/>
</dbReference>
<evidence type="ECO:0000256" key="7">
    <source>
        <dbReference type="ARBA" id="ARBA00022692"/>
    </source>
</evidence>
<feature type="domain" description="HAMP" evidence="17">
    <location>
        <begin position="136"/>
        <end position="188"/>
    </location>
</feature>
<dbReference type="PROSITE" id="PS50885">
    <property type="entry name" value="HAMP"/>
    <property type="match status" value="1"/>
</dbReference>
<keyword evidence="13 15" id="KW-0472">Membrane</keyword>
<dbReference type="GO" id="GO:0005886">
    <property type="term" value="C:plasma membrane"/>
    <property type="evidence" value="ECO:0007669"/>
    <property type="project" value="UniProtKB-SubCell"/>
</dbReference>
<dbReference type="Gene3D" id="1.10.287.130">
    <property type="match status" value="1"/>
</dbReference>
<feature type="domain" description="Histidine kinase" evidence="16">
    <location>
        <begin position="203"/>
        <end position="406"/>
    </location>
</feature>
<dbReference type="SUPFAM" id="SSF55874">
    <property type="entry name" value="ATPase domain of HSP90 chaperone/DNA topoisomerase II/histidine kinase"/>
    <property type="match status" value="1"/>
</dbReference>